<dbReference type="Gene3D" id="3.30.930.10">
    <property type="entry name" value="Bira Bifunctional Protein, Domain 2"/>
    <property type="match status" value="1"/>
</dbReference>
<dbReference type="CDD" id="cd02796">
    <property type="entry name" value="tRNA_bind_bactPheRS"/>
    <property type="match status" value="1"/>
</dbReference>
<dbReference type="PROSITE" id="PS50886">
    <property type="entry name" value="TRBD"/>
    <property type="match status" value="1"/>
</dbReference>
<dbReference type="SMART" id="SM00896">
    <property type="entry name" value="FDX-ACB"/>
    <property type="match status" value="1"/>
</dbReference>
<dbReference type="Pfam" id="PF03483">
    <property type="entry name" value="B3_4"/>
    <property type="match status" value="1"/>
</dbReference>
<feature type="domain" description="TRNA-binding" evidence="17">
    <location>
        <begin position="39"/>
        <end position="147"/>
    </location>
</feature>
<comment type="subcellular location">
    <subcellularLocation>
        <location evidence="1 15">Cytoplasm</location>
    </subcellularLocation>
</comment>
<keyword evidence="11 16" id="KW-0694">RNA-binding</keyword>
<keyword evidence="10 15" id="KW-0460">Magnesium</keyword>
<dbReference type="GO" id="GO:0000049">
    <property type="term" value="F:tRNA binding"/>
    <property type="evidence" value="ECO:0007669"/>
    <property type="project" value="UniProtKB-UniRule"/>
</dbReference>
<evidence type="ECO:0000256" key="16">
    <source>
        <dbReference type="PROSITE-ProRule" id="PRU00209"/>
    </source>
</evidence>
<evidence type="ECO:0000313" key="21">
    <source>
        <dbReference type="Proteomes" id="UP000185766"/>
    </source>
</evidence>
<keyword evidence="7 15" id="KW-0479">Metal-binding</keyword>
<dbReference type="GO" id="GO:0006432">
    <property type="term" value="P:phenylalanyl-tRNA aminoacylation"/>
    <property type="evidence" value="ECO:0007669"/>
    <property type="project" value="UniProtKB-UniRule"/>
</dbReference>
<reference evidence="20 21" key="1">
    <citation type="submission" date="2016-10" db="EMBL/GenBank/DDBJ databases">
        <authorList>
            <person name="de Groot N.N."/>
        </authorList>
    </citation>
    <scope>NUCLEOTIDE SEQUENCE [LARGE SCALE GENOMIC DNA]</scope>
    <source>
        <strain evidence="20 21">JCM 19513</strain>
    </source>
</reference>
<dbReference type="InterPro" id="IPR045864">
    <property type="entry name" value="aa-tRNA-synth_II/BPL/LPL"/>
</dbReference>
<keyword evidence="6 15" id="KW-0436">Ligase</keyword>
<feature type="binding site" evidence="15">
    <location>
        <position position="463"/>
    </location>
    <ligand>
        <name>Mg(2+)</name>
        <dbReference type="ChEBI" id="CHEBI:18420"/>
        <note>shared with alpha subunit</note>
    </ligand>
</feature>
<dbReference type="InterPro" id="IPR012340">
    <property type="entry name" value="NA-bd_OB-fold"/>
</dbReference>
<dbReference type="GO" id="GO:0000287">
    <property type="term" value="F:magnesium ion binding"/>
    <property type="evidence" value="ECO:0007669"/>
    <property type="project" value="UniProtKB-UniRule"/>
</dbReference>
<evidence type="ECO:0000256" key="6">
    <source>
        <dbReference type="ARBA" id="ARBA00022598"/>
    </source>
</evidence>
<dbReference type="InterPro" id="IPR045060">
    <property type="entry name" value="Phe-tRNA-ligase_IIc_bsu"/>
</dbReference>
<evidence type="ECO:0000256" key="13">
    <source>
        <dbReference type="ARBA" id="ARBA00023146"/>
    </source>
</evidence>
<evidence type="ECO:0000256" key="8">
    <source>
        <dbReference type="ARBA" id="ARBA00022741"/>
    </source>
</evidence>
<evidence type="ECO:0000259" key="19">
    <source>
        <dbReference type="PROSITE" id="PS51483"/>
    </source>
</evidence>
<dbReference type="NCBIfam" id="TIGR00472">
    <property type="entry name" value="pheT_bact"/>
    <property type="match status" value="1"/>
</dbReference>
<proteinExistence type="inferred from homology"/>
<keyword evidence="8 15" id="KW-0547">Nucleotide-binding</keyword>
<organism evidence="20 21">
    <name type="scientific">Atopomonas hussainii</name>
    <dbReference type="NCBI Taxonomy" id="1429083"/>
    <lineage>
        <taxon>Bacteria</taxon>
        <taxon>Pseudomonadati</taxon>
        <taxon>Pseudomonadota</taxon>
        <taxon>Gammaproteobacteria</taxon>
        <taxon>Pseudomonadales</taxon>
        <taxon>Pseudomonadaceae</taxon>
        <taxon>Atopomonas</taxon>
    </lineage>
</organism>
<name>A0A1H7MK68_9GAMM</name>
<evidence type="ECO:0000256" key="1">
    <source>
        <dbReference type="ARBA" id="ARBA00004496"/>
    </source>
</evidence>
<dbReference type="FunFam" id="3.30.70.380:FF:000001">
    <property type="entry name" value="Phenylalanine--tRNA ligase beta subunit"/>
    <property type="match status" value="1"/>
</dbReference>
<dbReference type="InterPro" id="IPR004532">
    <property type="entry name" value="Phe-tRNA-ligase_IIc_bsu_bact"/>
</dbReference>
<dbReference type="InterPro" id="IPR020825">
    <property type="entry name" value="Phe-tRNA_synthase-like_B3/B4"/>
</dbReference>
<keyword evidence="4 15" id="KW-0963">Cytoplasm</keyword>
<gene>
    <name evidence="15" type="primary">pheT</name>
    <name evidence="20" type="ORF">SAMN05216214_10884</name>
</gene>
<accession>A0A1H7MK68</accession>
<dbReference type="Gene3D" id="3.30.56.10">
    <property type="match status" value="2"/>
</dbReference>
<dbReference type="PANTHER" id="PTHR10947">
    <property type="entry name" value="PHENYLALANYL-TRNA SYNTHETASE BETA CHAIN AND LEUCINE-RICH REPEAT-CONTAINING PROTEIN 47"/>
    <property type="match status" value="1"/>
</dbReference>
<evidence type="ECO:0000259" key="18">
    <source>
        <dbReference type="PROSITE" id="PS51447"/>
    </source>
</evidence>
<dbReference type="PROSITE" id="PS51447">
    <property type="entry name" value="FDX_ACB"/>
    <property type="match status" value="1"/>
</dbReference>
<evidence type="ECO:0000256" key="14">
    <source>
        <dbReference type="ARBA" id="ARBA00049255"/>
    </source>
</evidence>
<evidence type="ECO:0000256" key="4">
    <source>
        <dbReference type="ARBA" id="ARBA00022490"/>
    </source>
</evidence>
<keyword evidence="13 15" id="KW-0030">Aminoacyl-tRNA synthetase</keyword>
<feature type="binding site" evidence="15">
    <location>
        <position position="462"/>
    </location>
    <ligand>
        <name>Mg(2+)</name>
        <dbReference type="ChEBI" id="CHEBI:18420"/>
        <note>shared with alpha subunit</note>
    </ligand>
</feature>
<dbReference type="Pfam" id="PF17759">
    <property type="entry name" value="tRNA_synthFbeta"/>
    <property type="match status" value="1"/>
</dbReference>
<dbReference type="EC" id="6.1.1.20" evidence="15"/>
<feature type="binding site" evidence="15">
    <location>
        <position position="453"/>
    </location>
    <ligand>
        <name>Mg(2+)</name>
        <dbReference type="ChEBI" id="CHEBI:18420"/>
        <note>shared with alpha subunit</note>
    </ligand>
</feature>
<sequence>MKFSEKWLRTLVNPQASRDELVARLSMTGLEVDSVTAAAGQFSGVVVGEILSAEQHPDADKLRVCRVSNGSEEFQVVCGAPNARAGIKVPFAMVGAELPGDFKIKKAKLRGVESFGMLCAEAELQISEANDGLMELPLDAPAGQCLREYLNLDDAIIEVDLTPNRGDCLSMTGLAREVGANYGAPVTPVAITPVAPQHDDVRPVELLAPHACPRYVGRVIRQVDLSKPTPLWMVERLRRADIRSIDAAVDVTNYVMIELGQPMHAFDLKQVHGGIRVRMAEEGEKLVLLDGQEITLRSDTLVIADHERALAIAGVMGGEHSGVAEGTVDLFLESAFFDPIAIAGKARSYGLHTDSSHRFERGVDWQLQRAAIERATELLLSIVGGQAGPLIEAVDTAHLPKPVSILLRPQRISQMLGLQMETAQIEGYLQGLGLTIEAVAEGWQVQVPSHRFDLSLEIDLIEELGRLYGYNRLPVNYPQARLAPQAKAEARAELPQLRRLLVARGYQEAITYSFIDPKWFAAFHPDQQPLTLANPISADMSAMRASLWPGLVKALQHNLNRQQNRVRLFESGLRFVGQLPALQQEPMLAGVICGPRLPESWAHGREAVDFFDVKADVEALLAQAGAQAEFTFVSCEHSALHPGQCARIERDGEEVGYIGKLHPSLAKTLDVDVPVYLFELRLGAMAAGKLPAFAELSRFPEVRRDLALVVKQSVAAESVLSTIREQAGEYLTDLRLFDVYHGKGIDPEGKSLAIGLTWQHPSRTLNDDEVSEITQTILASLEERYQATLRK</sequence>
<dbReference type="RefSeq" id="WP_074867483.1">
    <property type="nucleotide sequence ID" value="NZ_FOAS01000008.1"/>
</dbReference>
<keyword evidence="21" id="KW-1185">Reference proteome</keyword>
<evidence type="ECO:0000313" key="20">
    <source>
        <dbReference type="EMBL" id="SEL11075.1"/>
    </source>
</evidence>
<dbReference type="GO" id="GO:0005524">
    <property type="term" value="F:ATP binding"/>
    <property type="evidence" value="ECO:0007669"/>
    <property type="project" value="UniProtKB-UniRule"/>
</dbReference>
<dbReference type="FunFam" id="3.30.930.10:FF:000022">
    <property type="entry name" value="Phenylalanine--tRNA ligase beta subunit"/>
    <property type="match status" value="1"/>
</dbReference>
<dbReference type="FunFam" id="3.30.56.10:FF:000002">
    <property type="entry name" value="Phenylalanine--tRNA ligase beta subunit"/>
    <property type="match status" value="1"/>
</dbReference>
<dbReference type="GO" id="GO:0009328">
    <property type="term" value="C:phenylalanine-tRNA ligase complex"/>
    <property type="evidence" value="ECO:0007669"/>
    <property type="project" value="TreeGrafter"/>
</dbReference>
<dbReference type="FunFam" id="3.50.40.10:FF:000001">
    <property type="entry name" value="Phenylalanine--tRNA ligase beta subunit"/>
    <property type="match status" value="1"/>
</dbReference>
<dbReference type="InterPro" id="IPR002547">
    <property type="entry name" value="tRNA-bd_dom"/>
</dbReference>
<dbReference type="SMART" id="SM00873">
    <property type="entry name" value="B3_4"/>
    <property type="match status" value="1"/>
</dbReference>
<evidence type="ECO:0000256" key="15">
    <source>
        <dbReference type="HAMAP-Rule" id="MF_00283"/>
    </source>
</evidence>
<evidence type="ECO:0000256" key="5">
    <source>
        <dbReference type="ARBA" id="ARBA00022555"/>
    </source>
</evidence>
<evidence type="ECO:0000259" key="17">
    <source>
        <dbReference type="PROSITE" id="PS50886"/>
    </source>
</evidence>
<dbReference type="CDD" id="cd00769">
    <property type="entry name" value="PheRS_beta_core"/>
    <property type="match status" value="1"/>
</dbReference>
<dbReference type="Gene3D" id="2.40.50.140">
    <property type="entry name" value="Nucleic acid-binding proteins"/>
    <property type="match status" value="1"/>
</dbReference>
<evidence type="ECO:0000256" key="2">
    <source>
        <dbReference type="ARBA" id="ARBA00008653"/>
    </source>
</evidence>
<dbReference type="HAMAP" id="MF_00283">
    <property type="entry name" value="Phe_tRNA_synth_beta1"/>
    <property type="match status" value="1"/>
</dbReference>
<dbReference type="InterPro" id="IPR009061">
    <property type="entry name" value="DNA-bd_dom_put_sf"/>
</dbReference>
<dbReference type="InterPro" id="IPR041616">
    <property type="entry name" value="PheRS_beta_core"/>
</dbReference>
<dbReference type="Pfam" id="PF03484">
    <property type="entry name" value="B5"/>
    <property type="match status" value="1"/>
</dbReference>
<evidence type="ECO:0000256" key="7">
    <source>
        <dbReference type="ARBA" id="ARBA00022723"/>
    </source>
</evidence>
<protein>
    <recommendedName>
        <fullName evidence="15">Phenylalanine--tRNA ligase beta subunit</fullName>
        <ecNumber evidence="15">6.1.1.20</ecNumber>
    </recommendedName>
    <alternativeName>
        <fullName evidence="15">Phenylalanyl-tRNA synthetase beta subunit</fullName>
        <shortName evidence="15">PheRS</shortName>
    </alternativeName>
</protein>
<dbReference type="STRING" id="1429083.GCA_001885685_00022"/>
<evidence type="ECO:0000256" key="11">
    <source>
        <dbReference type="ARBA" id="ARBA00022884"/>
    </source>
</evidence>
<evidence type="ECO:0000256" key="9">
    <source>
        <dbReference type="ARBA" id="ARBA00022840"/>
    </source>
</evidence>
<dbReference type="Proteomes" id="UP000185766">
    <property type="component" value="Unassembled WGS sequence"/>
</dbReference>
<dbReference type="SUPFAM" id="SSF46955">
    <property type="entry name" value="Putative DNA-binding domain"/>
    <property type="match status" value="1"/>
</dbReference>
<comment type="cofactor">
    <cofactor evidence="15">
        <name>Mg(2+)</name>
        <dbReference type="ChEBI" id="CHEBI:18420"/>
    </cofactor>
    <text evidence="15">Binds 2 magnesium ions per tetramer.</text>
</comment>
<dbReference type="PANTHER" id="PTHR10947:SF0">
    <property type="entry name" value="PHENYLALANINE--TRNA LIGASE BETA SUBUNIT"/>
    <property type="match status" value="1"/>
</dbReference>
<dbReference type="Gene3D" id="3.30.70.380">
    <property type="entry name" value="Ferrodoxin-fold anticodon-binding domain"/>
    <property type="match status" value="1"/>
</dbReference>
<dbReference type="Pfam" id="PF01588">
    <property type="entry name" value="tRNA_bind"/>
    <property type="match status" value="1"/>
</dbReference>
<feature type="domain" description="FDX-ACB" evidence="18">
    <location>
        <begin position="697"/>
        <end position="790"/>
    </location>
</feature>
<comment type="catalytic activity">
    <reaction evidence="14 15">
        <text>tRNA(Phe) + L-phenylalanine + ATP = L-phenylalanyl-tRNA(Phe) + AMP + diphosphate + H(+)</text>
        <dbReference type="Rhea" id="RHEA:19413"/>
        <dbReference type="Rhea" id="RHEA-COMP:9668"/>
        <dbReference type="Rhea" id="RHEA-COMP:9699"/>
        <dbReference type="ChEBI" id="CHEBI:15378"/>
        <dbReference type="ChEBI" id="CHEBI:30616"/>
        <dbReference type="ChEBI" id="CHEBI:33019"/>
        <dbReference type="ChEBI" id="CHEBI:58095"/>
        <dbReference type="ChEBI" id="CHEBI:78442"/>
        <dbReference type="ChEBI" id="CHEBI:78531"/>
        <dbReference type="ChEBI" id="CHEBI:456215"/>
        <dbReference type="EC" id="6.1.1.20"/>
    </reaction>
</comment>
<dbReference type="SUPFAM" id="SSF50249">
    <property type="entry name" value="Nucleic acid-binding proteins"/>
    <property type="match status" value="1"/>
</dbReference>
<dbReference type="SMART" id="SM00874">
    <property type="entry name" value="B5"/>
    <property type="match status" value="1"/>
</dbReference>
<dbReference type="InterPro" id="IPR005146">
    <property type="entry name" value="B3/B4_tRNA-bd"/>
</dbReference>
<dbReference type="InterPro" id="IPR036690">
    <property type="entry name" value="Fdx_antiC-bd_sf"/>
</dbReference>
<dbReference type="InterPro" id="IPR033714">
    <property type="entry name" value="tRNA_bind_bactPheRS"/>
</dbReference>
<evidence type="ECO:0000256" key="10">
    <source>
        <dbReference type="ARBA" id="ARBA00022842"/>
    </source>
</evidence>
<evidence type="ECO:0000256" key="12">
    <source>
        <dbReference type="ARBA" id="ARBA00022917"/>
    </source>
</evidence>
<keyword evidence="9 15" id="KW-0067">ATP-binding</keyword>
<dbReference type="GO" id="GO:0004826">
    <property type="term" value="F:phenylalanine-tRNA ligase activity"/>
    <property type="evidence" value="ECO:0007669"/>
    <property type="project" value="UniProtKB-UniRule"/>
</dbReference>
<feature type="binding site" evidence="15">
    <location>
        <position position="459"/>
    </location>
    <ligand>
        <name>Mg(2+)</name>
        <dbReference type="ChEBI" id="CHEBI:18420"/>
        <note>shared with alpha subunit</note>
    </ligand>
</feature>
<dbReference type="SUPFAM" id="SSF56037">
    <property type="entry name" value="PheT/TilS domain"/>
    <property type="match status" value="1"/>
</dbReference>
<dbReference type="FunFam" id="2.40.50.140:FF:000045">
    <property type="entry name" value="Phenylalanine--tRNA ligase beta subunit"/>
    <property type="match status" value="1"/>
</dbReference>
<dbReference type="SUPFAM" id="SSF55681">
    <property type="entry name" value="Class II aaRS and biotin synthetases"/>
    <property type="match status" value="1"/>
</dbReference>
<comment type="subunit">
    <text evidence="3 15">Tetramer of two alpha and two beta subunits.</text>
</comment>
<dbReference type="Pfam" id="PF03147">
    <property type="entry name" value="FDX-ACB"/>
    <property type="match status" value="1"/>
</dbReference>
<keyword evidence="5 16" id="KW-0820">tRNA-binding</keyword>
<dbReference type="EMBL" id="FOAS01000008">
    <property type="protein sequence ID" value="SEL11075.1"/>
    <property type="molecule type" value="Genomic_DNA"/>
</dbReference>
<dbReference type="Gene3D" id="3.50.40.10">
    <property type="entry name" value="Phenylalanyl-trna Synthetase, Chain B, domain 3"/>
    <property type="match status" value="1"/>
</dbReference>
<keyword evidence="12 15" id="KW-0648">Protein biosynthesis</keyword>
<dbReference type="NCBIfam" id="NF045760">
    <property type="entry name" value="YtpR"/>
    <property type="match status" value="1"/>
</dbReference>
<comment type="similarity">
    <text evidence="2 15">Belongs to the phenylalanyl-tRNA synthetase beta subunit family. Type 1 subfamily.</text>
</comment>
<dbReference type="AlphaFoldDB" id="A0A1H7MK68"/>
<dbReference type="InterPro" id="IPR005147">
    <property type="entry name" value="tRNA_synthase_B5-dom"/>
</dbReference>
<evidence type="ECO:0000256" key="3">
    <source>
        <dbReference type="ARBA" id="ARBA00011209"/>
    </source>
</evidence>
<dbReference type="PROSITE" id="PS51483">
    <property type="entry name" value="B5"/>
    <property type="match status" value="1"/>
</dbReference>
<feature type="domain" description="B5" evidence="19">
    <location>
        <begin position="400"/>
        <end position="475"/>
    </location>
</feature>
<dbReference type="SUPFAM" id="SSF54991">
    <property type="entry name" value="Anticodon-binding domain of PheRS"/>
    <property type="match status" value="1"/>
</dbReference>
<dbReference type="InterPro" id="IPR005121">
    <property type="entry name" value="Fdx_antiC-bd"/>
</dbReference>